<dbReference type="Proteomes" id="UP000712600">
    <property type="component" value="Unassembled WGS sequence"/>
</dbReference>
<proteinExistence type="predicted"/>
<dbReference type="AlphaFoldDB" id="A0A8S9P6Y4"/>
<comment type="caution">
    <text evidence="2">The sequence shown here is derived from an EMBL/GenBank/DDBJ whole genome shotgun (WGS) entry which is preliminary data.</text>
</comment>
<reference evidence="2" key="1">
    <citation type="submission" date="2019-12" db="EMBL/GenBank/DDBJ databases">
        <title>Genome sequencing and annotation of Brassica cretica.</title>
        <authorList>
            <person name="Studholme D.J."/>
            <person name="Sarris P."/>
        </authorList>
    </citation>
    <scope>NUCLEOTIDE SEQUENCE</scope>
    <source>
        <strain evidence="2">PFS-109/04</strain>
        <tissue evidence="2">Leaf</tissue>
    </source>
</reference>
<protein>
    <submittedName>
        <fullName evidence="2">Uncharacterized protein</fullName>
    </submittedName>
</protein>
<dbReference type="EMBL" id="QGKX02001521">
    <property type="protein sequence ID" value="KAF3511249.1"/>
    <property type="molecule type" value="Genomic_DNA"/>
</dbReference>
<gene>
    <name evidence="2" type="ORF">F2Q69_00002270</name>
</gene>
<name>A0A8S9P6Y4_BRACR</name>
<evidence type="ECO:0000256" key="1">
    <source>
        <dbReference type="SAM" id="MobiDB-lite"/>
    </source>
</evidence>
<evidence type="ECO:0000313" key="3">
    <source>
        <dbReference type="Proteomes" id="UP000712600"/>
    </source>
</evidence>
<feature type="region of interest" description="Disordered" evidence="1">
    <location>
        <begin position="1"/>
        <end position="76"/>
    </location>
</feature>
<feature type="compositionally biased region" description="Basic and acidic residues" evidence="1">
    <location>
        <begin position="17"/>
        <end position="28"/>
    </location>
</feature>
<organism evidence="2 3">
    <name type="scientific">Brassica cretica</name>
    <name type="common">Mustard</name>
    <dbReference type="NCBI Taxonomy" id="69181"/>
    <lineage>
        <taxon>Eukaryota</taxon>
        <taxon>Viridiplantae</taxon>
        <taxon>Streptophyta</taxon>
        <taxon>Embryophyta</taxon>
        <taxon>Tracheophyta</taxon>
        <taxon>Spermatophyta</taxon>
        <taxon>Magnoliopsida</taxon>
        <taxon>eudicotyledons</taxon>
        <taxon>Gunneridae</taxon>
        <taxon>Pentapetalae</taxon>
        <taxon>rosids</taxon>
        <taxon>malvids</taxon>
        <taxon>Brassicales</taxon>
        <taxon>Brassicaceae</taxon>
        <taxon>Brassiceae</taxon>
        <taxon>Brassica</taxon>
    </lineage>
</organism>
<feature type="compositionally biased region" description="Basic and acidic residues" evidence="1">
    <location>
        <begin position="44"/>
        <end position="76"/>
    </location>
</feature>
<sequence>MRRNLGKTPHLSLDLDLETRDKRDEIRHNNATRPPPPLAYLLTVRRERVGSERERESDREERESAVRRERRKRVDG</sequence>
<accession>A0A8S9P6Y4</accession>
<evidence type="ECO:0000313" key="2">
    <source>
        <dbReference type="EMBL" id="KAF3511249.1"/>
    </source>
</evidence>